<dbReference type="PANTHER" id="PTHR33116:SF84">
    <property type="entry name" value="RNA-DIRECTED DNA POLYMERASE"/>
    <property type="match status" value="1"/>
</dbReference>
<proteinExistence type="predicted"/>
<evidence type="ECO:0000313" key="1">
    <source>
        <dbReference type="EMBL" id="OIT07511.1"/>
    </source>
</evidence>
<comment type="caution">
    <text evidence="1">The sequence shown here is derived from an EMBL/GenBank/DDBJ whole genome shotgun (WGS) entry which is preliminary data.</text>
</comment>
<dbReference type="EMBL" id="MJEQ01037183">
    <property type="protein sequence ID" value="OIT07511.1"/>
    <property type="molecule type" value="Genomic_DNA"/>
</dbReference>
<dbReference type="AlphaFoldDB" id="A0A1J6JCU1"/>
<name>A0A1J6JCU1_NICAT</name>
<organism evidence="1 2">
    <name type="scientific">Nicotiana attenuata</name>
    <name type="common">Coyote tobacco</name>
    <dbReference type="NCBI Taxonomy" id="49451"/>
    <lineage>
        <taxon>Eukaryota</taxon>
        <taxon>Viridiplantae</taxon>
        <taxon>Streptophyta</taxon>
        <taxon>Embryophyta</taxon>
        <taxon>Tracheophyta</taxon>
        <taxon>Spermatophyta</taxon>
        <taxon>Magnoliopsida</taxon>
        <taxon>eudicotyledons</taxon>
        <taxon>Gunneridae</taxon>
        <taxon>Pentapetalae</taxon>
        <taxon>asterids</taxon>
        <taxon>lamiids</taxon>
        <taxon>Solanales</taxon>
        <taxon>Solanaceae</taxon>
        <taxon>Nicotianoideae</taxon>
        <taxon>Nicotianeae</taxon>
        <taxon>Nicotiana</taxon>
    </lineage>
</organism>
<dbReference type="Proteomes" id="UP000187609">
    <property type="component" value="Unassembled WGS sequence"/>
</dbReference>
<dbReference type="Gramene" id="OIT07511">
    <property type="protein sequence ID" value="OIT07511"/>
    <property type="gene ID" value="A4A49_63138"/>
</dbReference>
<dbReference type="PANTHER" id="PTHR33116">
    <property type="entry name" value="REVERSE TRANSCRIPTASE ZINC-BINDING DOMAIN-CONTAINING PROTEIN-RELATED-RELATED"/>
    <property type="match status" value="1"/>
</dbReference>
<keyword evidence="2" id="KW-1185">Reference proteome</keyword>
<dbReference type="OMA" id="NGFYMES"/>
<feature type="non-terminal residue" evidence="1">
    <location>
        <position position="165"/>
    </location>
</feature>
<sequence length="165" mass="18848">MLNNLFSNDRYKGYFMNGQGPKINHLSFADDTIIFYSSMKYSLQLTLKTLTKYDKVPANWLTKAKVASLCLLGQHKVPSLEFVILGLRYDHFLMKYLGCPLHPGRKKLAFYSDMVSKVINMIMGWHLKFLSFGGRATLVRHVLLALNIHMLAAIHPPKGTIDMIE</sequence>
<evidence type="ECO:0000313" key="2">
    <source>
        <dbReference type="Proteomes" id="UP000187609"/>
    </source>
</evidence>
<reference evidence="1" key="1">
    <citation type="submission" date="2016-11" db="EMBL/GenBank/DDBJ databases">
        <title>The genome of Nicotiana attenuata.</title>
        <authorList>
            <person name="Xu S."/>
            <person name="Brockmoeller T."/>
            <person name="Gaquerel E."/>
            <person name="Navarro A."/>
            <person name="Kuhl H."/>
            <person name="Gase K."/>
            <person name="Ling Z."/>
            <person name="Zhou W."/>
            <person name="Kreitzer C."/>
            <person name="Stanke M."/>
            <person name="Tang H."/>
            <person name="Lyons E."/>
            <person name="Pandey P."/>
            <person name="Pandey S.P."/>
            <person name="Timmermann B."/>
            <person name="Baldwin I.T."/>
        </authorList>
    </citation>
    <scope>NUCLEOTIDE SEQUENCE [LARGE SCALE GENOMIC DNA]</scope>
    <source>
        <strain evidence="1">UT</strain>
    </source>
</reference>
<accession>A0A1J6JCU1</accession>
<protein>
    <recommendedName>
        <fullName evidence="3">Reverse transcriptase domain-containing protein</fullName>
    </recommendedName>
</protein>
<evidence type="ECO:0008006" key="3">
    <source>
        <dbReference type="Google" id="ProtNLM"/>
    </source>
</evidence>
<gene>
    <name evidence="1" type="ORF">A4A49_63138</name>
</gene>